<evidence type="ECO:0000313" key="1">
    <source>
        <dbReference type="EMBL" id="EMY03162.1"/>
    </source>
</evidence>
<dbReference type="AlphaFoldDB" id="A0A829CSH3"/>
<gene>
    <name evidence="1" type="ORF">LEP1GSC029_0768</name>
</gene>
<name>A0A829CSH3_LEPIR</name>
<accession>A0A829CSH3</accession>
<dbReference type="Proteomes" id="UP000012329">
    <property type="component" value="Unassembled WGS sequence"/>
</dbReference>
<protein>
    <submittedName>
        <fullName evidence="1">Uncharacterized protein</fullName>
    </submittedName>
</protein>
<dbReference type="EMBL" id="AFJL02000204">
    <property type="protein sequence ID" value="EMY03162.1"/>
    <property type="molecule type" value="Genomic_DNA"/>
</dbReference>
<comment type="caution">
    <text evidence="1">The sequence shown here is derived from an EMBL/GenBank/DDBJ whole genome shotgun (WGS) entry which is preliminary data.</text>
</comment>
<organism evidence="1 2">
    <name type="scientific">Leptospira interrogans str. 2002000626</name>
    <dbReference type="NCBI Taxonomy" id="996803"/>
    <lineage>
        <taxon>Bacteria</taxon>
        <taxon>Pseudomonadati</taxon>
        <taxon>Spirochaetota</taxon>
        <taxon>Spirochaetia</taxon>
        <taxon>Leptospirales</taxon>
        <taxon>Leptospiraceae</taxon>
        <taxon>Leptospira</taxon>
    </lineage>
</organism>
<reference evidence="1 2" key="1">
    <citation type="submission" date="2013-02" db="EMBL/GenBank/DDBJ databases">
        <authorList>
            <person name="Harkins D.M."/>
            <person name="Durkin A.S."/>
            <person name="Brinkac L.M."/>
            <person name="Haft D.H."/>
            <person name="Selengut J.D."/>
            <person name="Sanka R."/>
            <person name="DePew J."/>
            <person name="Purushe J."/>
            <person name="Whelen A.C."/>
            <person name="Vinetz J.M."/>
            <person name="Sutton G.G."/>
            <person name="Nierman W.C."/>
            <person name="Fouts D.E."/>
        </authorList>
    </citation>
    <scope>NUCLEOTIDE SEQUENCE [LARGE SCALE GENOMIC DNA]</scope>
    <source>
        <strain evidence="1 2">2002000626</strain>
    </source>
</reference>
<sequence length="43" mass="5178">MPIFLFFQLFKENSVFNGHTEFYIFFKLVSLNIYSQKSIPLDN</sequence>
<proteinExistence type="predicted"/>
<evidence type="ECO:0000313" key="2">
    <source>
        <dbReference type="Proteomes" id="UP000012329"/>
    </source>
</evidence>